<feature type="disulfide bond" description="Redox-active" evidence="14">
    <location>
        <begin position="106"/>
        <end position="132"/>
    </location>
</feature>
<evidence type="ECO:0000256" key="7">
    <source>
        <dbReference type="ARBA" id="ARBA00022982"/>
    </source>
</evidence>
<comment type="caution">
    <text evidence="14">Lacks conserved residue(s) required for the propagation of feature annotation.</text>
</comment>
<gene>
    <name evidence="14" type="primary">dsbB</name>
    <name evidence="16" type="ORF">IDSA_02705</name>
</gene>
<evidence type="ECO:0000256" key="8">
    <source>
        <dbReference type="ARBA" id="ARBA00022989"/>
    </source>
</evidence>
<dbReference type="InterPro" id="IPR022920">
    <property type="entry name" value="Disulphide_bond_form_DsbB"/>
</dbReference>
<evidence type="ECO:0000256" key="2">
    <source>
        <dbReference type="ARBA" id="ARBA00008823"/>
    </source>
</evidence>
<dbReference type="NCBIfam" id="NF002485">
    <property type="entry name" value="PRK01749.1"/>
    <property type="match status" value="1"/>
</dbReference>
<feature type="transmembrane region" description="Helical" evidence="15">
    <location>
        <begin position="147"/>
        <end position="168"/>
    </location>
</feature>
<evidence type="ECO:0000256" key="4">
    <source>
        <dbReference type="ARBA" id="ARBA00022475"/>
    </source>
</evidence>
<feature type="disulfide bond" description="Redox-active" evidence="14">
    <location>
        <begin position="41"/>
        <end position="44"/>
    </location>
</feature>
<keyword evidence="10 14" id="KW-0472">Membrane</keyword>
<keyword evidence="8 14" id="KW-1133">Transmembrane helix</keyword>
<dbReference type="OrthoDB" id="3711263at2"/>
<dbReference type="EMBL" id="JPER01000001">
    <property type="protein sequence ID" value="KFZ31628.1"/>
    <property type="molecule type" value="Genomic_DNA"/>
</dbReference>
<keyword evidence="12 14" id="KW-0143">Chaperone</keyword>
<dbReference type="Gene3D" id="1.20.1550.10">
    <property type="entry name" value="DsbB-like"/>
    <property type="match status" value="1"/>
</dbReference>
<dbReference type="InterPro" id="IPR023380">
    <property type="entry name" value="DsbB-like_sf"/>
</dbReference>
<evidence type="ECO:0000256" key="12">
    <source>
        <dbReference type="ARBA" id="ARBA00023186"/>
    </source>
</evidence>
<keyword evidence="4 14" id="KW-1003">Cell membrane</keyword>
<evidence type="ECO:0000256" key="13">
    <source>
        <dbReference type="ARBA" id="ARBA00023284"/>
    </source>
</evidence>
<keyword evidence="17" id="KW-1185">Reference proteome</keyword>
<keyword evidence="3 14" id="KW-0813">Transport</keyword>
<comment type="similarity">
    <text evidence="2 14">Belongs to the DsbB family.</text>
</comment>
<evidence type="ECO:0000313" key="16">
    <source>
        <dbReference type="EMBL" id="KFZ31628.1"/>
    </source>
</evidence>
<keyword evidence="11 14" id="KW-1015">Disulfide bond</keyword>
<evidence type="ECO:0000256" key="14">
    <source>
        <dbReference type="HAMAP-Rule" id="MF_00286"/>
    </source>
</evidence>
<dbReference type="Pfam" id="PF02600">
    <property type="entry name" value="DsbB"/>
    <property type="match status" value="1"/>
</dbReference>
<keyword evidence="9 14" id="KW-0560">Oxidoreductase</keyword>
<comment type="caution">
    <text evidence="16">The sequence shown here is derived from an EMBL/GenBank/DDBJ whole genome shotgun (WGS) entry which is preliminary data.</text>
</comment>
<name>A0A094L9U9_9GAMM</name>
<feature type="topological domain" description="Cytoplasmic" evidence="14">
    <location>
        <begin position="1"/>
        <end position="14"/>
    </location>
</feature>
<evidence type="ECO:0000256" key="3">
    <source>
        <dbReference type="ARBA" id="ARBA00022448"/>
    </source>
</evidence>
<evidence type="ECO:0000256" key="5">
    <source>
        <dbReference type="ARBA" id="ARBA00022519"/>
    </source>
</evidence>
<dbReference type="STRING" id="435908.IDSA_02705"/>
<protein>
    <recommendedName>
        <fullName evidence="14">Disulfide bond formation protein B</fullName>
    </recommendedName>
    <alternativeName>
        <fullName evidence="14">Disulfide oxidoreductase</fullName>
    </alternativeName>
</protein>
<evidence type="ECO:0000313" key="17">
    <source>
        <dbReference type="Proteomes" id="UP000054363"/>
    </source>
</evidence>
<evidence type="ECO:0000256" key="15">
    <source>
        <dbReference type="SAM" id="Phobius"/>
    </source>
</evidence>
<dbReference type="InterPro" id="IPR003752">
    <property type="entry name" value="DiS_bond_form_DsbB/BdbC"/>
</dbReference>
<keyword evidence="13 14" id="KW-0676">Redox-active center</keyword>
<dbReference type="RefSeq" id="WP_034773992.1">
    <property type="nucleotide sequence ID" value="NZ_JPER01000001.1"/>
</dbReference>
<dbReference type="HAMAP" id="MF_00286">
    <property type="entry name" value="DsbB"/>
    <property type="match status" value="1"/>
</dbReference>
<evidence type="ECO:0000256" key="1">
    <source>
        <dbReference type="ARBA" id="ARBA00004429"/>
    </source>
</evidence>
<feature type="topological domain" description="Periplasmic" evidence="14">
    <location>
        <begin position="32"/>
        <end position="49"/>
    </location>
</feature>
<keyword evidence="6 14" id="KW-0812">Transmembrane</keyword>
<feature type="transmembrane region" description="Helical" evidence="15">
    <location>
        <begin position="44"/>
        <end position="63"/>
    </location>
</feature>
<dbReference type="AlphaFoldDB" id="A0A094L9U9"/>
<dbReference type="GO" id="GO:0005886">
    <property type="term" value="C:plasma membrane"/>
    <property type="evidence" value="ECO:0007669"/>
    <property type="project" value="UniProtKB-SubCell"/>
</dbReference>
<feature type="transmembrane region" description="Helical" evidence="15">
    <location>
        <begin position="12"/>
        <end position="32"/>
    </location>
</feature>
<evidence type="ECO:0000256" key="6">
    <source>
        <dbReference type="ARBA" id="ARBA00022692"/>
    </source>
</evidence>
<organism evidence="16 17">
    <name type="scientific">Pseudidiomarina salinarum</name>
    <dbReference type="NCBI Taxonomy" id="435908"/>
    <lineage>
        <taxon>Bacteria</taxon>
        <taxon>Pseudomonadati</taxon>
        <taxon>Pseudomonadota</taxon>
        <taxon>Gammaproteobacteria</taxon>
        <taxon>Alteromonadales</taxon>
        <taxon>Idiomarinaceae</taxon>
        <taxon>Pseudidiomarina</taxon>
    </lineage>
</organism>
<comment type="subcellular location">
    <subcellularLocation>
        <location evidence="1">Cell inner membrane</location>
        <topology evidence="1">Multi-pass membrane protein</topology>
    </subcellularLocation>
    <subcellularLocation>
        <location evidence="14">Cell membrane</location>
        <topology evidence="14">Multi-pass membrane protein</topology>
    </subcellularLocation>
</comment>
<keyword evidence="7 14" id="KW-0249">Electron transport</keyword>
<dbReference type="Proteomes" id="UP000054363">
    <property type="component" value="Unassembled WGS sequence"/>
</dbReference>
<evidence type="ECO:0000256" key="9">
    <source>
        <dbReference type="ARBA" id="ARBA00023002"/>
    </source>
</evidence>
<evidence type="ECO:0000256" key="10">
    <source>
        <dbReference type="ARBA" id="ARBA00023136"/>
    </source>
</evidence>
<dbReference type="eggNOG" id="COG1495">
    <property type="taxonomic scope" value="Bacteria"/>
</dbReference>
<dbReference type="GO" id="GO:0006457">
    <property type="term" value="P:protein folding"/>
    <property type="evidence" value="ECO:0007669"/>
    <property type="project" value="InterPro"/>
</dbReference>
<proteinExistence type="inferred from homology"/>
<keyword evidence="5" id="KW-0997">Cell inner membrane</keyword>
<dbReference type="InterPro" id="IPR050183">
    <property type="entry name" value="DsbB"/>
</dbReference>
<comment type="function">
    <text evidence="14">Required for disulfide bond formation in some periplasmic proteins. Acts by oxidizing the DsbA protein.</text>
</comment>
<dbReference type="GO" id="GO:0009055">
    <property type="term" value="F:electron transfer activity"/>
    <property type="evidence" value="ECO:0007669"/>
    <property type="project" value="UniProtKB-UniRule"/>
</dbReference>
<dbReference type="PANTHER" id="PTHR36570">
    <property type="entry name" value="DISULFIDE BOND FORMATION PROTEIN B"/>
    <property type="match status" value="1"/>
</dbReference>
<evidence type="ECO:0000256" key="11">
    <source>
        <dbReference type="ARBA" id="ARBA00023157"/>
    </source>
</evidence>
<dbReference type="GO" id="GO:0015035">
    <property type="term" value="F:protein-disulfide reductase activity"/>
    <property type="evidence" value="ECO:0007669"/>
    <property type="project" value="UniProtKB-UniRule"/>
</dbReference>
<sequence length="173" mass="18948">MLSSIAALPHRRSAWAVLAASAFILVAVALYFQYQMDLEPCVKCIYQRVAVLAIGLVALVPLIAPTSVIARLIGFAGWLVAAGWGYLIAAEHSAMQQAANAFFSVCDSVPAFPGFMPLHEWFPGLFAARGLCGDINWEFIGLSMPEWMQIIFASYFVAAILVLLCRLLRVRKP</sequence>
<dbReference type="PANTHER" id="PTHR36570:SF2">
    <property type="entry name" value="DISULFIDE BOND FORMATION PROTEIN B"/>
    <property type="match status" value="1"/>
</dbReference>
<reference evidence="16 17" key="1">
    <citation type="submission" date="2014-06" db="EMBL/GenBank/DDBJ databases">
        <title>The draft genome sequence of Idiomarina salinarum ISL-52.</title>
        <authorList>
            <person name="Du J."/>
            <person name="Shao Z."/>
        </authorList>
    </citation>
    <scope>NUCLEOTIDE SEQUENCE [LARGE SCALE GENOMIC DNA]</scope>
    <source>
        <strain evidence="16 17">ISL-52</strain>
    </source>
</reference>
<dbReference type="SUPFAM" id="SSF158442">
    <property type="entry name" value="DsbB-like"/>
    <property type="match status" value="1"/>
</dbReference>
<feature type="topological domain" description="Cytoplasmic" evidence="14">
    <location>
        <begin position="166"/>
        <end position="173"/>
    </location>
</feature>
<feature type="transmembrane region" description="Helical" evidence="15">
    <location>
        <begin position="69"/>
        <end position="89"/>
    </location>
</feature>
<accession>A0A094L9U9</accession>